<dbReference type="AlphaFoldDB" id="A0A0U5B8K5"/>
<accession>A0A0U5B8K5</accession>
<evidence type="ECO:0000313" key="1">
    <source>
        <dbReference type="EMBL" id="BAU29711.1"/>
    </source>
</evidence>
<dbReference type="OrthoDB" id="2954219at2"/>
<dbReference type="KEGG" id="asoc:CB4_03948"/>
<dbReference type="EMBL" id="AP017312">
    <property type="protein sequence ID" value="BAU29711.1"/>
    <property type="molecule type" value="Genomic_DNA"/>
</dbReference>
<dbReference type="Proteomes" id="UP000217696">
    <property type="component" value="Chromosome"/>
</dbReference>
<keyword evidence="2" id="KW-1185">Reference proteome</keyword>
<organism evidence="1 2">
    <name type="scientific">Aneurinibacillus soli</name>
    <dbReference type="NCBI Taxonomy" id="1500254"/>
    <lineage>
        <taxon>Bacteria</taxon>
        <taxon>Bacillati</taxon>
        <taxon>Bacillota</taxon>
        <taxon>Bacilli</taxon>
        <taxon>Bacillales</taxon>
        <taxon>Paenibacillaceae</taxon>
        <taxon>Aneurinibacillus group</taxon>
        <taxon>Aneurinibacillus</taxon>
    </lineage>
</organism>
<protein>
    <submittedName>
        <fullName evidence="1">Uncharacterized protein</fullName>
    </submittedName>
</protein>
<name>A0A0U5B8K5_9BACL</name>
<reference evidence="1 2" key="1">
    <citation type="submission" date="2015-12" db="EMBL/GenBank/DDBJ databases">
        <title>Genome sequence of Aneurinibacillus soli.</title>
        <authorList>
            <person name="Lee J.S."/>
            <person name="Lee K.C."/>
            <person name="Kim K.K."/>
            <person name="Lee B.W."/>
        </authorList>
    </citation>
    <scope>NUCLEOTIDE SEQUENCE [LARGE SCALE GENOMIC DNA]</scope>
    <source>
        <strain evidence="1 2">CB4</strain>
    </source>
</reference>
<sequence length="663" mass="75610">MYASILNQLYEMAHFTFSFLLLMVIVPRFLFARSKIEDTGACLFARFLRGVFVYIVIGYVLVLLKLFEVLAIVAVLLLLGFRHYLRRNAATVRTRAMTAVGLLFYETLDIRFRIRQFWLRWRAGFVSGMRAFLFGKQFRQAILPGLLLLAVLAGSAYVRFYDAWEHAAPAMSDGYVTLAWMKYIESRVLFHDGIYPQGFHIILAYLHKFAAIDQVYVLKYMGSFSGVLITLGLYFAVSRWVNNHFAGIAAAALYGLTGEALHGYDWIRQASTNSQEFAMIFVFPTLYFLARYMKEGDRADLWTAAAGCAVTGLVHSLIFGYIGMGLGILIVLGLVTGFRLLGKRVWNLCLAGAASVVIAIIPYLLGKILGREVHGSSEDFLTRTVQVPPPELHLLDYTALAALVVFLLTVLFTRKLRYEKVMDWFAIGIGTSTFLLYEFGGAVTHSLLLATRSSSLWALAIPFSIGIGLHAVWRLFDRMKGHNILQASTCSILIFALVKQTHLMPIIPYKMEWDTSAEQYLRIAESYRPKTWLIVSQNEGYALALGNGYHMYLHDLLDQYDPSRSILTRKGENKPDAGIANDIFIYNEKKVFELSKSHAIYPLLAEKYKQRKKDNEELRQWITTYQASHDNLQIFYEDENLRIYHLHKEEYPGKKQEQVWGKS</sequence>
<proteinExistence type="predicted"/>
<evidence type="ECO:0000313" key="2">
    <source>
        <dbReference type="Proteomes" id="UP000217696"/>
    </source>
</evidence>
<dbReference type="RefSeq" id="WP_096467366.1">
    <property type="nucleotide sequence ID" value="NZ_AP017312.1"/>
</dbReference>
<gene>
    <name evidence="1" type="ORF">CB4_03948</name>
</gene>